<comment type="catalytic activity">
    <reaction evidence="7">
        <text>O-phospho-L-tyrosyl-[protein] + H2O = L-tyrosyl-[protein] + phosphate</text>
        <dbReference type="Rhea" id="RHEA:10684"/>
        <dbReference type="Rhea" id="RHEA-COMP:10136"/>
        <dbReference type="Rhea" id="RHEA-COMP:20101"/>
        <dbReference type="ChEBI" id="CHEBI:15377"/>
        <dbReference type="ChEBI" id="CHEBI:43474"/>
        <dbReference type="ChEBI" id="CHEBI:46858"/>
        <dbReference type="ChEBI" id="CHEBI:61978"/>
        <dbReference type="EC" id="3.1.3.48"/>
    </reaction>
</comment>
<evidence type="ECO:0000256" key="7">
    <source>
        <dbReference type="ARBA" id="ARBA00051722"/>
    </source>
</evidence>
<dbReference type="Pfam" id="PF00041">
    <property type="entry name" value="fn3"/>
    <property type="match status" value="1"/>
</dbReference>
<keyword evidence="6 9" id="KW-0472">Membrane</keyword>
<dbReference type="SMART" id="SM00404">
    <property type="entry name" value="PTPc_motif"/>
    <property type="match status" value="1"/>
</dbReference>
<evidence type="ECO:0000256" key="1">
    <source>
        <dbReference type="ARBA" id="ARBA00004167"/>
    </source>
</evidence>
<evidence type="ECO:0000256" key="2">
    <source>
        <dbReference type="ARBA" id="ARBA00013064"/>
    </source>
</evidence>
<evidence type="ECO:0000256" key="9">
    <source>
        <dbReference type="SAM" id="Phobius"/>
    </source>
</evidence>
<proteinExistence type="predicted"/>
<organism evidence="12">
    <name type="scientific">Tetraodon nigroviridis</name>
    <name type="common">Spotted green pufferfish</name>
    <name type="synonym">Chelonodon nigroviridis</name>
    <dbReference type="NCBI Taxonomy" id="99883"/>
    <lineage>
        <taxon>Eukaryota</taxon>
        <taxon>Metazoa</taxon>
        <taxon>Chordata</taxon>
        <taxon>Craniata</taxon>
        <taxon>Vertebrata</taxon>
        <taxon>Euteleostomi</taxon>
        <taxon>Actinopterygii</taxon>
        <taxon>Neopterygii</taxon>
        <taxon>Teleostei</taxon>
        <taxon>Neoteleostei</taxon>
        <taxon>Acanthomorphata</taxon>
        <taxon>Eupercaria</taxon>
        <taxon>Tetraodontiformes</taxon>
        <taxon>Tetradontoidea</taxon>
        <taxon>Tetraodontidae</taxon>
        <taxon>Tetraodon</taxon>
    </lineage>
</organism>
<dbReference type="InterPro" id="IPR036116">
    <property type="entry name" value="FN3_sf"/>
</dbReference>
<dbReference type="PANTHER" id="PTHR19134:SF539">
    <property type="entry name" value="RECEPTOR-TYPE TYROSINE-PROTEIN PHOSPHATASE C"/>
    <property type="match status" value="1"/>
</dbReference>
<dbReference type="InterPro" id="IPR000242">
    <property type="entry name" value="PTP_cat"/>
</dbReference>
<dbReference type="KEGG" id="tng:GSTEN00005597G001"/>
<dbReference type="EC" id="3.1.3.48" evidence="2"/>
<dbReference type="PROSITE" id="PS50055">
    <property type="entry name" value="TYR_PHOSPHATASE_PTP"/>
    <property type="match status" value="2"/>
</dbReference>
<keyword evidence="9" id="KW-0812">Transmembrane</keyword>
<keyword evidence="4" id="KW-0378">Hydrolase</keyword>
<sequence>VSYEVPNLRAYTDYICKICVYYNSAFVNSSNVAIKTKPGKPDEPQSLSLHVKERNRIKVKWNKPKDFHGPEVGYTVRLFEGGTIKNTKNTKKTTLEFEDLSYSTEYQVKVGIGRPRIIPCLNHYNEKPLIGFLVFLIILTSLALLFVTYKIYILKREKSRDSSESMNLIPKTSECFIWICCCCVKQTGAQLCVCVGPLWDVKASFWRSQSPRRAVPKRSVVAGWVVAGHEDKLMSVEPLTAETLLDAYKRKIADEGRLFLAEFQTIPRIFSKYPVKEAKKFHNGPKNRYVDILPYDYNRVQLTTGNGSPGCDYINASFINGFKESKKYIAAQEEGQGRGEGGDPHPVCELARPRRSRRGPPPPETEAPSELFQELLQRSHRHPLQARHRTHTHRPEGRAGVGRTGTFIGIDAMMESLEVEGRADIYGYVVMLRRQRCLMVQVEVRSRCAACVSQYILIHQALLEHTQFGETESPLQELHSTLSTLKQRTADNESTLMEDEFDVRNLFLAPRLRGNV</sequence>
<evidence type="ECO:0000256" key="3">
    <source>
        <dbReference type="ARBA" id="ARBA00022729"/>
    </source>
</evidence>
<dbReference type="EMBL" id="CAAE01008023">
    <property type="protein sequence ID" value="CAF91068.1"/>
    <property type="molecule type" value="Genomic_DNA"/>
</dbReference>
<dbReference type="GO" id="GO:0016020">
    <property type="term" value="C:membrane"/>
    <property type="evidence" value="ECO:0007669"/>
    <property type="project" value="UniProtKB-SubCell"/>
</dbReference>
<reference evidence="12" key="1">
    <citation type="journal article" date="2004" name="Nature">
        <title>Genome duplication in the teleost fish Tetraodon nigroviridis reveals the early vertebrate proto-karyotype.</title>
        <authorList>
            <person name="Jaillon O."/>
            <person name="Aury J.-M."/>
            <person name="Brunet F."/>
            <person name="Petit J.-L."/>
            <person name="Stange-Thomann N."/>
            <person name="Mauceli E."/>
            <person name="Bouneau L."/>
            <person name="Fischer C."/>
            <person name="Ozouf-Costaz C."/>
            <person name="Bernot A."/>
            <person name="Nicaud S."/>
            <person name="Jaffe D."/>
            <person name="Fisher S."/>
            <person name="Lutfalla G."/>
            <person name="Dossat C."/>
            <person name="Segurens B."/>
            <person name="Dasilva C."/>
            <person name="Salanoubat M."/>
            <person name="Levy M."/>
            <person name="Boudet N."/>
            <person name="Castellano S."/>
            <person name="Anthouard V."/>
            <person name="Jubin C."/>
            <person name="Castelli V."/>
            <person name="Katinka M."/>
            <person name="Vacherie B."/>
            <person name="Biemont C."/>
            <person name="Skalli Z."/>
            <person name="Cattolico L."/>
            <person name="Poulain J."/>
            <person name="De Berardinis V."/>
            <person name="Cruaud C."/>
            <person name="Duprat S."/>
            <person name="Brottier P."/>
            <person name="Coutanceau J.-P."/>
            <person name="Gouzy J."/>
            <person name="Parra G."/>
            <person name="Lardier G."/>
            <person name="Chapple C."/>
            <person name="McKernan K.J."/>
            <person name="McEwan P."/>
            <person name="Bosak S."/>
            <person name="Kellis M."/>
            <person name="Volff J.-N."/>
            <person name="Guigo R."/>
            <person name="Zody M.C."/>
            <person name="Mesirov J."/>
            <person name="Lindblad-Toh K."/>
            <person name="Birren B."/>
            <person name="Nusbaum C."/>
            <person name="Kahn D."/>
            <person name="Robinson-Rechavi M."/>
            <person name="Laudet V."/>
            <person name="Schachter V."/>
            <person name="Quetier F."/>
            <person name="Saurin W."/>
            <person name="Scarpelli C."/>
            <person name="Wincker P."/>
            <person name="Lander E.S."/>
            <person name="Weissenbach J."/>
            <person name="Roest Crollius H."/>
        </authorList>
    </citation>
    <scope>NUCLEOTIDE SEQUENCE [LARGE SCALE GENOMIC DNA]</scope>
</reference>
<accession>Q4T7R4</accession>
<dbReference type="InterPro" id="IPR003595">
    <property type="entry name" value="Tyr_Pase_cat"/>
</dbReference>
<reference evidence="12" key="2">
    <citation type="submission" date="2004-02" db="EMBL/GenBank/DDBJ databases">
        <authorList>
            <consortium name="Genoscope"/>
            <consortium name="Whitehead Institute Centre for Genome Research"/>
        </authorList>
    </citation>
    <scope>NUCLEOTIDE SEQUENCE</scope>
</reference>
<protein>
    <recommendedName>
        <fullName evidence="2">protein-tyrosine-phosphatase</fullName>
        <ecNumber evidence="2">3.1.3.48</ecNumber>
    </recommendedName>
</protein>
<dbReference type="SMART" id="SM00194">
    <property type="entry name" value="PTPc"/>
    <property type="match status" value="1"/>
</dbReference>
<evidence type="ECO:0000259" key="10">
    <source>
        <dbReference type="PROSITE" id="PS50055"/>
    </source>
</evidence>
<dbReference type="InterPro" id="IPR029021">
    <property type="entry name" value="Prot-tyrosine_phosphatase-like"/>
</dbReference>
<keyword evidence="5" id="KW-0904">Protein phosphatase</keyword>
<evidence type="ECO:0000313" key="12">
    <source>
        <dbReference type="EMBL" id="CAF91068.1"/>
    </source>
</evidence>
<keyword evidence="9" id="KW-1133">Transmembrane helix</keyword>
<evidence type="ECO:0000256" key="8">
    <source>
        <dbReference type="SAM" id="MobiDB-lite"/>
    </source>
</evidence>
<evidence type="ECO:0000259" key="11">
    <source>
        <dbReference type="PROSITE" id="PS50056"/>
    </source>
</evidence>
<feature type="region of interest" description="Disordered" evidence="8">
    <location>
        <begin position="333"/>
        <end position="368"/>
    </location>
</feature>
<feature type="non-terminal residue" evidence="12">
    <location>
        <position position="1"/>
    </location>
</feature>
<evidence type="ECO:0000256" key="5">
    <source>
        <dbReference type="ARBA" id="ARBA00022912"/>
    </source>
</evidence>
<dbReference type="InterPro" id="IPR013783">
    <property type="entry name" value="Ig-like_fold"/>
</dbReference>
<dbReference type="CDD" id="cd00063">
    <property type="entry name" value="FN3"/>
    <property type="match status" value="1"/>
</dbReference>
<dbReference type="AlphaFoldDB" id="Q4T7R4"/>
<dbReference type="OrthoDB" id="5794147at2759"/>
<evidence type="ECO:0000256" key="4">
    <source>
        <dbReference type="ARBA" id="ARBA00022801"/>
    </source>
</evidence>
<dbReference type="InterPro" id="IPR003961">
    <property type="entry name" value="FN3_dom"/>
</dbReference>
<name>Q4T7R4_TETNG</name>
<feature type="domain" description="Tyrosine specific protein phosphatases" evidence="11">
    <location>
        <begin position="399"/>
        <end position="447"/>
    </location>
</feature>
<feature type="domain" description="Tyrosine-protein phosphatase" evidence="10">
    <location>
        <begin position="259"/>
        <end position="335"/>
    </location>
</feature>
<dbReference type="InterPro" id="IPR000387">
    <property type="entry name" value="Tyr_Pase_dom"/>
</dbReference>
<evidence type="ECO:0000256" key="6">
    <source>
        <dbReference type="ARBA" id="ARBA00023136"/>
    </source>
</evidence>
<dbReference type="Gene3D" id="3.90.190.10">
    <property type="entry name" value="Protein tyrosine phosphatase superfamily"/>
    <property type="match status" value="2"/>
</dbReference>
<dbReference type="SUPFAM" id="SSF52799">
    <property type="entry name" value="(Phosphotyrosine protein) phosphatases II"/>
    <property type="match status" value="1"/>
</dbReference>
<gene>
    <name evidence="12" type="ORF">GSTENG00005597001</name>
</gene>
<dbReference type="Gene3D" id="2.60.40.10">
    <property type="entry name" value="Immunoglobulins"/>
    <property type="match status" value="1"/>
</dbReference>
<dbReference type="InterPro" id="IPR050348">
    <property type="entry name" value="Protein-Tyr_Phosphatase"/>
</dbReference>
<dbReference type="PANTHER" id="PTHR19134">
    <property type="entry name" value="RECEPTOR-TYPE TYROSINE-PROTEIN PHOSPHATASE"/>
    <property type="match status" value="1"/>
</dbReference>
<feature type="transmembrane region" description="Helical" evidence="9">
    <location>
        <begin position="129"/>
        <end position="152"/>
    </location>
</feature>
<comment type="subcellular location">
    <subcellularLocation>
        <location evidence="1">Membrane</location>
        <topology evidence="1">Single-pass membrane protein</topology>
    </subcellularLocation>
</comment>
<dbReference type="Pfam" id="PF00102">
    <property type="entry name" value="Y_phosphatase"/>
    <property type="match status" value="2"/>
</dbReference>
<dbReference type="SUPFAM" id="SSF49265">
    <property type="entry name" value="Fibronectin type III"/>
    <property type="match status" value="1"/>
</dbReference>
<keyword evidence="3" id="KW-0732">Signal</keyword>
<dbReference type="PROSITE" id="PS50056">
    <property type="entry name" value="TYR_PHOSPHATASE_2"/>
    <property type="match status" value="1"/>
</dbReference>
<feature type="domain" description="Tyrosine-protein phosphatase" evidence="10">
    <location>
        <begin position="363"/>
        <end position="465"/>
    </location>
</feature>
<dbReference type="GO" id="GO:0004725">
    <property type="term" value="F:protein tyrosine phosphatase activity"/>
    <property type="evidence" value="ECO:0007669"/>
    <property type="project" value="UniProtKB-EC"/>
</dbReference>